<dbReference type="InterPro" id="IPR001584">
    <property type="entry name" value="Integrase_cat-core"/>
</dbReference>
<evidence type="ECO:0000313" key="7">
    <source>
        <dbReference type="Proteomes" id="UP001151760"/>
    </source>
</evidence>
<feature type="compositionally biased region" description="Low complexity" evidence="3">
    <location>
        <begin position="62"/>
        <end position="93"/>
    </location>
</feature>
<evidence type="ECO:0000259" key="5">
    <source>
        <dbReference type="PROSITE" id="PS50994"/>
    </source>
</evidence>
<sequence length="1032" mass="114419">MVLAPGQPIPHGRPYRYHLNGPIHMMNARKRVRPLPTHCLVVRHSVHYSSLDHFSLDDSSRDSSSSSSSETSSDSSADALSDSASSRSSSDHSIPTPSLGMRPSHHLCSLQLPRSTLDPIAASCIPFSSPTLGALSYACAVPFPSPKRIRCRGTDLEMVVDVVRSDGIDIDPEIQAEINECIAYADALRDRGIHARVIVEAIDREEIETSMRGPIEVGVDTVTHPVVADDIPEPAQEGAVIESVQRDQGHRIVVTRQQSIDLLERIRELEQDNMRLRDMMDVRVKGCPTMPNTRSRASRTREGINEQIYSQMAGALGARTTARNLEPLMRDEGGQEEVNGNGGNGNGGNGNEGNGNKGNGNGGNGNGNGNGGGNGYNFRGFVPARECTYQDFLKCQPLSFNGMEGVVRLTRWFEKMETVFHISNCPEKYQVKYASCTLLNSALAWWNTHKRTIGIEAAYAMSWAELMNLMTEVCCLRNEVQKMETELWNLVVKGNDLTAYTRRFQEIGIVCYECGRPIHFRKHCPKLRNQNHGNKTGNKNGNKTGNQTRGNEATAKAYAIGGGGGENPNSNVVMGMFLLNNCYASMLFDSGADRSFMSSTFSALLDVALSTLDTSYAIELANGRILETNVVFRGCTLGLLGYSFDIDLMPVELGSFDVIIDEMSVDNLEVMIVSANGQVKAKPALLSGSCPIRGMEFLEVFPEDLPGLSPTQQVEFQIDLVPGVAPVVRAPYRLAPAEMPELSTQLQELSDRGFIRPIPHPGELRFCLSKRKIDLFGCVSTTKLCSAPILALPEGNENFVVYCDASHKGLGAVLMQKEKVIAYASRQLKVYEKNYTTHDLKLGVVVFALKMWRHYLYGLELLSDYDCEFRYHPGKANVVADGLSQKERKDDTLEKLTRQYLKEVVSRHGVPVSIISDRDGKFTHNLDTLNNKALGTRLDMSTTYHPQTDGQSERTIQTLEDMLRACVLDFGKEPVEIMDREVKRLKKSCIPIVKVCWNYRRGPEFTWEREDQMQKKYPNLFLIFAPVAGATS</sequence>
<dbReference type="InterPro" id="IPR041577">
    <property type="entry name" value="RT_RNaseH_2"/>
</dbReference>
<feature type="domain" description="CCHC-type" evidence="4">
    <location>
        <begin position="511"/>
        <end position="526"/>
    </location>
</feature>
<dbReference type="CDD" id="cd00303">
    <property type="entry name" value="retropepsin_like"/>
    <property type="match status" value="1"/>
</dbReference>
<dbReference type="Pfam" id="PF17919">
    <property type="entry name" value="RT_RNaseH_2"/>
    <property type="match status" value="1"/>
</dbReference>
<dbReference type="PANTHER" id="PTHR37984:SF5">
    <property type="entry name" value="PROTEIN NYNRIN-LIKE"/>
    <property type="match status" value="1"/>
</dbReference>
<dbReference type="PANTHER" id="PTHR37984">
    <property type="entry name" value="PROTEIN CBG26694"/>
    <property type="match status" value="1"/>
</dbReference>
<keyword evidence="6" id="KW-0548">Nucleotidyltransferase</keyword>
<proteinExistence type="predicted"/>
<accession>A0ABQ5C972</accession>
<dbReference type="InterPro" id="IPR001878">
    <property type="entry name" value="Znf_CCHC"/>
</dbReference>
<reference evidence="6" key="2">
    <citation type="submission" date="2022-01" db="EMBL/GenBank/DDBJ databases">
        <authorList>
            <person name="Yamashiro T."/>
            <person name="Shiraishi A."/>
            <person name="Satake H."/>
            <person name="Nakayama K."/>
        </authorList>
    </citation>
    <scope>NUCLEOTIDE SEQUENCE</scope>
</reference>
<reference evidence="6" key="1">
    <citation type="journal article" date="2022" name="Int. J. Mol. Sci.">
        <title>Draft Genome of Tanacetum Coccineum: Genomic Comparison of Closely Related Tanacetum-Family Plants.</title>
        <authorList>
            <person name="Yamashiro T."/>
            <person name="Shiraishi A."/>
            <person name="Nakayama K."/>
            <person name="Satake H."/>
        </authorList>
    </citation>
    <scope>NUCLEOTIDE SEQUENCE</scope>
</reference>
<dbReference type="InterPro" id="IPR036397">
    <property type="entry name" value="RNaseH_sf"/>
</dbReference>
<dbReference type="Pfam" id="PF08284">
    <property type="entry name" value="RVP_2"/>
    <property type="match status" value="1"/>
</dbReference>
<keyword evidence="6" id="KW-0808">Transferase</keyword>
<feature type="region of interest" description="Disordered" evidence="3">
    <location>
        <begin position="55"/>
        <end position="102"/>
    </location>
</feature>
<dbReference type="Gene3D" id="3.30.420.10">
    <property type="entry name" value="Ribonuclease H-like superfamily/Ribonuclease H"/>
    <property type="match status" value="1"/>
</dbReference>
<name>A0ABQ5C972_9ASTR</name>
<keyword evidence="2" id="KW-0479">Metal-binding</keyword>
<keyword evidence="2" id="KW-0862">Zinc</keyword>
<dbReference type="InterPro" id="IPR043502">
    <property type="entry name" value="DNA/RNA_pol_sf"/>
</dbReference>
<dbReference type="Gene3D" id="3.10.20.370">
    <property type="match status" value="1"/>
</dbReference>
<feature type="domain" description="Integrase catalytic" evidence="5">
    <location>
        <begin position="844"/>
        <end position="1026"/>
    </location>
</feature>
<keyword evidence="7" id="KW-1185">Reference proteome</keyword>
<feature type="compositionally biased region" description="Gly residues" evidence="3">
    <location>
        <begin position="340"/>
        <end position="366"/>
    </location>
</feature>
<dbReference type="CDD" id="cd09274">
    <property type="entry name" value="RNase_HI_RT_Ty3"/>
    <property type="match status" value="1"/>
</dbReference>
<dbReference type="EMBL" id="BQNB010013917">
    <property type="protein sequence ID" value="GJT21794.1"/>
    <property type="molecule type" value="Genomic_DNA"/>
</dbReference>
<keyword evidence="6" id="KW-0695">RNA-directed DNA polymerase</keyword>
<feature type="compositionally biased region" description="Low complexity" evidence="3">
    <location>
        <begin position="530"/>
        <end position="550"/>
    </location>
</feature>
<evidence type="ECO:0000313" key="6">
    <source>
        <dbReference type="EMBL" id="GJT21794.1"/>
    </source>
</evidence>
<protein>
    <submittedName>
        <fullName evidence="6">Reverse transcriptase domain-containing protein</fullName>
    </submittedName>
</protein>
<evidence type="ECO:0000256" key="1">
    <source>
        <dbReference type="ARBA" id="ARBA00023268"/>
    </source>
</evidence>
<dbReference type="PROSITE" id="PS50158">
    <property type="entry name" value="ZF_CCHC"/>
    <property type="match status" value="1"/>
</dbReference>
<evidence type="ECO:0000256" key="2">
    <source>
        <dbReference type="PROSITE-ProRule" id="PRU00047"/>
    </source>
</evidence>
<dbReference type="InterPro" id="IPR012337">
    <property type="entry name" value="RNaseH-like_sf"/>
</dbReference>
<dbReference type="PROSITE" id="PS50994">
    <property type="entry name" value="INTEGRASE"/>
    <property type="match status" value="1"/>
</dbReference>
<dbReference type="SUPFAM" id="SSF53098">
    <property type="entry name" value="Ribonuclease H-like"/>
    <property type="match status" value="1"/>
</dbReference>
<dbReference type="InterPro" id="IPR050951">
    <property type="entry name" value="Retrovirus_Pol_polyprotein"/>
</dbReference>
<dbReference type="InterPro" id="IPR005162">
    <property type="entry name" value="Retrotrans_gag_dom"/>
</dbReference>
<dbReference type="Pfam" id="PF03732">
    <property type="entry name" value="Retrotrans_gag"/>
    <property type="match status" value="1"/>
</dbReference>
<feature type="region of interest" description="Disordered" evidence="3">
    <location>
        <begin position="329"/>
        <end position="366"/>
    </location>
</feature>
<keyword evidence="1" id="KW-0511">Multifunctional enzyme</keyword>
<evidence type="ECO:0000259" key="4">
    <source>
        <dbReference type="PROSITE" id="PS50158"/>
    </source>
</evidence>
<gene>
    <name evidence="6" type="ORF">Tco_0891731</name>
</gene>
<dbReference type="SUPFAM" id="SSF56672">
    <property type="entry name" value="DNA/RNA polymerases"/>
    <property type="match status" value="1"/>
</dbReference>
<dbReference type="GO" id="GO:0003964">
    <property type="term" value="F:RNA-directed DNA polymerase activity"/>
    <property type="evidence" value="ECO:0007669"/>
    <property type="project" value="UniProtKB-KW"/>
</dbReference>
<organism evidence="6 7">
    <name type="scientific">Tanacetum coccineum</name>
    <dbReference type="NCBI Taxonomy" id="301880"/>
    <lineage>
        <taxon>Eukaryota</taxon>
        <taxon>Viridiplantae</taxon>
        <taxon>Streptophyta</taxon>
        <taxon>Embryophyta</taxon>
        <taxon>Tracheophyta</taxon>
        <taxon>Spermatophyta</taxon>
        <taxon>Magnoliopsida</taxon>
        <taxon>eudicotyledons</taxon>
        <taxon>Gunneridae</taxon>
        <taxon>Pentapetalae</taxon>
        <taxon>asterids</taxon>
        <taxon>campanulids</taxon>
        <taxon>Asterales</taxon>
        <taxon>Asteraceae</taxon>
        <taxon>Asteroideae</taxon>
        <taxon>Anthemideae</taxon>
        <taxon>Anthemidinae</taxon>
        <taxon>Tanacetum</taxon>
    </lineage>
</organism>
<evidence type="ECO:0000256" key="3">
    <source>
        <dbReference type="SAM" id="MobiDB-lite"/>
    </source>
</evidence>
<keyword evidence="2" id="KW-0863">Zinc-finger</keyword>
<comment type="caution">
    <text evidence="6">The sequence shown here is derived from an EMBL/GenBank/DDBJ whole genome shotgun (WGS) entry which is preliminary data.</text>
</comment>
<dbReference type="Gene3D" id="3.10.10.10">
    <property type="entry name" value="HIV Type 1 Reverse Transcriptase, subunit A, domain 1"/>
    <property type="match status" value="1"/>
</dbReference>
<dbReference type="Proteomes" id="UP001151760">
    <property type="component" value="Unassembled WGS sequence"/>
</dbReference>
<feature type="region of interest" description="Disordered" evidence="3">
    <location>
        <begin position="529"/>
        <end position="550"/>
    </location>
</feature>